<dbReference type="Proteomes" id="UP000824469">
    <property type="component" value="Unassembled WGS sequence"/>
</dbReference>
<gene>
    <name evidence="1" type="ORF">KI387_043239</name>
</gene>
<organism evidence="1 2">
    <name type="scientific">Taxus chinensis</name>
    <name type="common">Chinese yew</name>
    <name type="synonym">Taxus wallichiana var. chinensis</name>
    <dbReference type="NCBI Taxonomy" id="29808"/>
    <lineage>
        <taxon>Eukaryota</taxon>
        <taxon>Viridiplantae</taxon>
        <taxon>Streptophyta</taxon>
        <taxon>Embryophyta</taxon>
        <taxon>Tracheophyta</taxon>
        <taxon>Spermatophyta</taxon>
        <taxon>Pinopsida</taxon>
        <taxon>Pinidae</taxon>
        <taxon>Conifers II</taxon>
        <taxon>Cupressales</taxon>
        <taxon>Taxaceae</taxon>
        <taxon>Taxus</taxon>
    </lineage>
</organism>
<accession>A0AA38F6P4</accession>
<sequence length="57" mass="6316">PRQQLHVFPHAGHGRIFSQIPSDAAAIFGNLQQQNYHILYDNANHMLSFAPADCASV</sequence>
<proteinExistence type="predicted"/>
<dbReference type="SUPFAM" id="SSF50630">
    <property type="entry name" value="Acid proteases"/>
    <property type="match status" value="1"/>
</dbReference>
<reference evidence="1 2" key="1">
    <citation type="journal article" date="2021" name="Nat. Plants">
        <title>The Taxus genome provides insights into paclitaxel biosynthesis.</title>
        <authorList>
            <person name="Xiong X."/>
            <person name="Gou J."/>
            <person name="Liao Q."/>
            <person name="Li Y."/>
            <person name="Zhou Q."/>
            <person name="Bi G."/>
            <person name="Li C."/>
            <person name="Du R."/>
            <person name="Wang X."/>
            <person name="Sun T."/>
            <person name="Guo L."/>
            <person name="Liang H."/>
            <person name="Lu P."/>
            <person name="Wu Y."/>
            <person name="Zhang Z."/>
            <person name="Ro D.K."/>
            <person name="Shang Y."/>
            <person name="Huang S."/>
            <person name="Yan J."/>
        </authorList>
    </citation>
    <scope>NUCLEOTIDE SEQUENCE [LARGE SCALE GENOMIC DNA]</scope>
    <source>
        <strain evidence="1">Ta-2019</strain>
    </source>
</reference>
<protein>
    <recommendedName>
        <fullName evidence="3">Peptidase A1 domain-containing protein</fullName>
    </recommendedName>
</protein>
<dbReference type="AlphaFoldDB" id="A0AA38F6P4"/>
<evidence type="ECO:0000313" key="2">
    <source>
        <dbReference type="Proteomes" id="UP000824469"/>
    </source>
</evidence>
<keyword evidence="2" id="KW-1185">Reference proteome</keyword>
<evidence type="ECO:0008006" key="3">
    <source>
        <dbReference type="Google" id="ProtNLM"/>
    </source>
</evidence>
<dbReference type="EMBL" id="JAHRHJ020003530">
    <property type="protein sequence ID" value="KAH9291578.1"/>
    <property type="molecule type" value="Genomic_DNA"/>
</dbReference>
<dbReference type="Gene3D" id="2.40.70.10">
    <property type="entry name" value="Acid Proteases"/>
    <property type="match status" value="1"/>
</dbReference>
<comment type="caution">
    <text evidence="1">The sequence shown here is derived from an EMBL/GenBank/DDBJ whole genome shotgun (WGS) entry which is preliminary data.</text>
</comment>
<feature type="non-terminal residue" evidence="1">
    <location>
        <position position="1"/>
    </location>
</feature>
<evidence type="ECO:0000313" key="1">
    <source>
        <dbReference type="EMBL" id="KAH9291578.1"/>
    </source>
</evidence>
<name>A0AA38F6P4_TAXCH</name>
<dbReference type="InterPro" id="IPR021109">
    <property type="entry name" value="Peptidase_aspartic_dom_sf"/>
</dbReference>